<dbReference type="SUPFAM" id="SSF52343">
    <property type="entry name" value="Ferredoxin reductase-like, C-terminal NADP-linked domain"/>
    <property type="match status" value="1"/>
</dbReference>
<reference evidence="6 7" key="1">
    <citation type="journal article" date="2016" name="Genome Biol. Evol.">
        <title>Gene Family Evolution Reflects Adaptation to Soil Environmental Stressors in the Genome of the Collembolan Orchesella cincta.</title>
        <authorList>
            <person name="Faddeeva-Vakhrusheva A."/>
            <person name="Derks M.F."/>
            <person name="Anvar S.Y."/>
            <person name="Agamennone V."/>
            <person name="Suring W."/>
            <person name="Smit S."/>
            <person name="van Straalen N.M."/>
            <person name="Roelofs D."/>
        </authorList>
    </citation>
    <scope>NUCLEOTIDE SEQUENCE [LARGE SCALE GENOMIC DNA]</scope>
    <source>
        <tissue evidence="6">Mixed pool</tissue>
    </source>
</reference>
<proteinExistence type="predicted"/>
<feature type="region of interest" description="Disordered" evidence="4">
    <location>
        <begin position="74"/>
        <end position="99"/>
    </location>
</feature>
<evidence type="ECO:0000259" key="5">
    <source>
        <dbReference type="PROSITE" id="PS51384"/>
    </source>
</evidence>
<dbReference type="STRING" id="48709.A0A1D2N6F9"/>
<dbReference type="SUPFAM" id="SSF63380">
    <property type="entry name" value="Riboflavin synthase domain-like"/>
    <property type="match status" value="1"/>
</dbReference>
<keyword evidence="1" id="KW-0560">Oxidoreductase</keyword>
<evidence type="ECO:0000313" key="7">
    <source>
        <dbReference type="Proteomes" id="UP000094527"/>
    </source>
</evidence>
<organism evidence="6 7">
    <name type="scientific">Orchesella cincta</name>
    <name type="common">Springtail</name>
    <name type="synonym">Podura cincta</name>
    <dbReference type="NCBI Taxonomy" id="48709"/>
    <lineage>
        <taxon>Eukaryota</taxon>
        <taxon>Metazoa</taxon>
        <taxon>Ecdysozoa</taxon>
        <taxon>Arthropoda</taxon>
        <taxon>Hexapoda</taxon>
        <taxon>Collembola</taxon>
        <taxon>Entomobryomorpha</taxon>
        <taxon>Entomobryoidea</taxon>
        <taxon>Orchesellidae</taxon>
        <taxon>Orchesellinae</taxon>
        <taxon>Orchesella</taxon>
    </lineage>
</organism>
<keyword evidence="2" id="KW-0520">NAD</keyword>
<dbReference type="OrthoDB" id="436496at2759"/>
<name>A0A1D2N6F9_ORCCI</name>
<dbReference type="PANTHER" id="PTHR46505">
    <property type="entry name" value="OXIDOREDUCTASE NAD-BINDING DOMAIN-CONTAINING PROTEIN 1"/>
    <property type="match status" value="1"/>
</dbReference>
<dbReference type="PROSITE" id="PS51384">
    <property type="entry name" value="FAD_FR"/>
    <property type="match status" value="1"/>
</dbReference>
<gene>
    <name evidence="6" type="ORF">Ocin01_06012</name>
</gene>
<feature type="domain" description="FAD-binding FR-type" evidence="5">
    <location>
        <begin position="104"/>
        <end position="216"/>
    </location>
</feature>
<dbReference type="AlphaFoldDB" id="A0A1D2N6F9"/>
<accession>A0A1D2N6F9</accession>
<evidence type="ECO:0000313" key="6">
    <source>
        <dbReference type="EMBL" id="ODN00665.1"/>
    </source>
</evidence>
<dbReference type="GO" id="GO:0005739">
    <property type="term" value="C:mitochondrion"/>
    <property type="evidence" value="ECO:0007669"/>
    <property type="project" value="TreeGrafter"/>
</dbReference>
<dbReference type="EMBL" id="LJIJ01000193">
    <property type="protein sequence ID" value="ODN00665.1"/>
    <property type="molecule type" value="Genomic_DNA"/>
</dbReference>
<dbReference type="OMA" id="LWIHNQX"/>
<evidence type="ECO:0000256" key="4">
    <source>
        <dbReference type="SAM" id="MobiDB-lite"/>
    </source>
</evidence>
<comment type="caution">
    <text evidence="6">The sequence shown here is derived from an EMBL/GenBank/DDBJ whole genome shotgun (WGS) entry which is preliminary data.</text>
</comment>
<dbReference type="CDD" id="cd00322">
    <property type="entry name" value="FNR_like"/>
    <property type="match status" value="1"/>
</dbReference>
<dbReference type="InterPro" id="IPR017938">
    <property type="entry name" value="Riboflavin_synthase-like_b-brl"/>
</dbReference>
<dbReference type="Gene3D" id="2.40.30.10">
    <property type="entry name" value="Translation factors"/>
    <property type="match status" value="1"/>
</dbReference>
<dbReference type="Gene3D" id="3.40.50.80">
    <property type="entry name" value="Nucleotide-binding domain of ferredoxin-NADP reductase (FNR) module"/>
    <property type="match status" value="1"/>
</dbReference>
<evidence type="ECO:0000256" key="2">
    <source>
        <dbReference type="ARBA" id="ARBA00023027"/>
    </source>
</evidence>
<dbReference type="PANTHER" id="PTHR46505:SF1">
    <property type="entry name" value="OXIDOREDUCTASE NAD-BINDING DOMAIN-CONTAINING PROTEIN 1"/>
    <property type="match status" value="1"/>
</dbReference>
<dbReference type="InterPro" id="IPR039261">
    <property type="entry name" value="FNR_nucleotide-bd"/>
</dbReference>
<dbReference type="Pfam" id="PF00175">
    <property type="entry name" value="NAD_binding_1"/>
    <property type="match status" value="1"/>
</dbReference>
<dbReference type="PRINTS" id="PR00406">
    <property type="entry name" value="CYTB5RDTASE"/>
</dbReference>
<dbReference type="Proteomes" id="UP000094527">
    <property type="component" value="Unassembled WGS sequence"/>
</dbReference>
<dbReference type="InterPro" id="IPR001433">
    <property type="entry name" value="OxRdtase_FAD/NAD-bd"/>
</dbReference>
<dbReference type="GO" id="GO:0016491">
    <property type="term" value="F:oxidoreductase activity"/>
    <property type="evidence" value="ECO:0007669"/>
    <property type="project" value="UniProtKB-KW"/>
</dbReference>
<sequence length="359" mass="40230">MLRVLSRVCCTVFCSRVPHSGSLKTPYLQSVFALNLGHSSVARAAQNMDECSSERSKNVASKLCTGMEELTVEDFGNHQNKQKSPEGDSRSDHLTRTSDNTRDAGVYSVIVHELKALSPSVIEVVLQCEQKPPAFTFKAGQWVDLFIPNLETVGGFSMFSSPTELNENNQLKLAVKYSTHPPALWMHDQCKIGDKLQVRVGGDFYYLGDNSGHDRPIMLIAGGVGINPLCSIIRYIEQCKRVGVIRKSLPLCLLYSSKIKDELIFKDEFDNFASVDENFLPLYYTTNTQSADSDESESNVHSRRIGRSDLERALCFLTQTSEKTPTVDAYMCGPPPMIKTITAELRSLKVDNIHFEQWW</sequence>
<dbReference type="InterPro" id="IPR017927">
    <property type="entry name" value="FAD-bd_FR_type"/>
</dbReference>
<keyword evidence="7" id="KW-1185">Reference proteome</keyword>
<feature type="compositionally biased region" description="Basic and acidic residues" evidence="4">
    <location>
        <begin position="83"/>
        <end position="99"/>
    </location>
</feature>
<evidence type="ECO:0000256" key="1">
    <source>
        <dbReference type="ARBA" id="ARBA00023002"/>
    </source>
</evidence>
<evidence type="ECO:0000256" key="3">
    <source>
        <dbReference type="ARBA" id="ARBA00040516"/>
    </source>
</evidence>
<dbReference type="InterPro" id="IPR052128">
    <property type="entry name" value="Oxidoreductase_NAD-binding"/>
</dbReference>
<protein>
    <recommendedName>
        <fullName evidence="3">Oxidoreductase NAD-binding domain-containing protein 1</fullName>
    </recommendedName>
</protein>